<proteinExistence type="predicted"/>
<dbReference type="RefSeq" id="WP_161337613.1">
    <property type="nucleotide sequence ID" value="NZ_JBHSDG010000002.1"/>
</dbReference>
<dbReference type="Proteomes" id="UP000445696">
    <property type="component" value="Unassembled WGS sequence"/>
</dbReference>
<protein>
    <submittedName>
        <fullName evidence="1">Uncharacterized protein</fullName>
    </submittedName>
</protein>
<accession>A0A845MDR9</accession>
<gene>
    <name evidence="1" type="ORF">GQF03_02555</name>
</gene>
<evidence type="ECO:0000313" key="2">
    <source>
        <dbReference type="Proteomes" id="UP000445696"/>
    </source>
</evidence>
<organism evidence="1 2">
    <name type="scientific">Sneathiella chungangensis</name>
    <dbReference type="NCBI Taxonomy" id="1418234"/>
    <lineage>
        <taxon>Bacteria</taxon>
        <taxon>Pseudomonadati</taxon>
        <taxon>Pseudomonadota</taxon>
        <taxon>Alphaproteobacteria</taxon>
        <taxon>Sneathiellales</taxon>
        <taxon>Sneathiellaceae</taxon>
        <taxon>Sneathiella</taxon>
    </lineage>
</organism>
<sequence length="49" mass="5514">MTVPELGDLSVIAGYTFGRIEIEKKQARPATMQAFAKVFLERDLLPSQF</sequence>
<reference evidence="1 2" key="1">
    <citation type="journal article" date="2014" name="Int. J. Syst. Evol. Microbiol.">
        <title>Sneathiella chungangensis sp. nov., isolated from a marine sand, and emended description of the genus Sneathiella.</title>
        <authorList>
            <person name="Siamphan C."/>
            <person name="Kim H."/>
            <person name="Lee J.S."/>
            <person name="Kim W."/>
        </authorList>
    </citation>
    <scope>NUCLEOTIDE SEQUENCE [LARGE SCALE GENOMIC DNA]</scope>
    <source>
        <strain evidence="1 2">KCTC 32476</strain>
    </source>
</reference>
<name>A0A845MDR9_9PROT</name>
<dbReference type="EMBL" id="WTVA01000001">
    <property type="protein sequence ID" value="MZR21204.1"/>
    <property type="molecule type" value="Genomic_DNA"/>
</dbReference>
<dbReference type="OrthoDB" id="9796370at2"/>
<comment type="caution">
    <text evidence="1">The sequence shown here is derived from an EMBL/GenBank/DDBJ whole genome shotgun (WGS) entry which is preliminary data.</text>
</comment>
<keyword evidence="2" id="KW-1185">Reference proteome</keyword>
<dbReference type="AlphaFoldDB" id="A0A845MDR9"/>
<evidence type="ECO:0000313" key="1">
    <source>
        <dbReference type="EMBL" id="MZR21204.1"/>
    </source>
</evidence>